<reference evidence="2" key="1">
    <citation type="submission" date="2017-09" db="EMBL/GenBank/DDBJ databases">
        <authorList>
            <person name="Varghese N."/>
            <person name="Submissions S."/>
        </authorList>
    </citation>
    <scope>NUCLEOTIDE SEQUENCE [LARGE SCALE GENOMIC DNA]</scope>
    <source>
        <strain evidence="2">CGMCC 1.12803</strain>
    </source>
</reference>
<protein>
    <submittedName>
        <fullName evidence="1">Uncharacterized protein</fullName>
    </submittedName>
</protein>
<gene>
    <name evidence="1" type="ORF">SAMN06297358_2902</name>
</gene>
<dbReference type="AlphaFoldDB" id="A0A286A8K5"/>
<evidence type="ECO:0000313" key="2">
    <source>
        <dbReference type="Proteomes" id="UP000219281"/>
    </source>
</evidence>
<dbReference type="EMBL" id="OCMT01000003">
    <property type="protein sequence ID" value="SOD18246.1"/>
    <property type="molecule type" value="Genomic_DNA"/>
</dbReference>
<accession>A0A286A8K5</accession>
<sequence>MIRDKFVVSPNFLSYYGRVRKSAQLFHFVEILTVYGYSLTVKTVEFIINLILNLRVFPSSKFSAYRDVYTSFYKLFL</sequence>
<proteinExistence type="predicted"/>
<name>A0A286A8K5_9SPHI</name>
<dbReference type="Proteomes" id="UP000219281">
    <property type="component" value="Unassembled WGS sequence"/>
</dbReference>
<keyword evidence="2" id="KW-1185">Reference proteome</keyword>
<evidence type="ECO:0000313" key="1">
    <source>
        <dbReference type="EMBL" id="SOD18246.1"/>
    </source>
</evidence>
<organism evidence="1 2">
    <name type="scientific">Pedobacter xixiisoli</name>
    <dbReference type="NCBI Taxonomy" id="1476464"/>
    <lineage>
        <taxon>Bacteria</taxon>
        <taxon>Pseudomonadati</taxon>
        <taxon>Bacteroidota</taxon>
        <taxon>Sphingobacteriia</taxon>
        <taxon>Sphingobacteriales</taxon>
        <taxon>Sphingobacteriaceae</taxon>
        <taxon>Pedobacter</taxon>
    </lineage>
</organism>